<reference evidence="2 3" key="1">
    <citation type="submission" date="2020-08" db="EMBL/GenBank/DDBJ databases">
        <title>Cohnella phylogeny.</title>
        <authorList>
            <person name="Dunlap C."/>
        </authorList>
    </citation>
    <scope>NUCLEOTIDE SEQUENCE [LARGE SCALE GENOMIC DNA]</scope>
    <source>
        <strain evidence="2 3">DSM 25239</strain>
    </source>
</reference>
<dbReference type="EMBL" id="JACJVR010000068">
    <property type="protein sequence ID" value="MBB6693195.1"/>
    <property type="molecule type" value="Genomic_DNA"/>
</dbReference>
<evidence type="ECO:0000313" key="3">
    <source>
        <dbReference type="Proteomes" id="UP000553776"/>
    </source>
</evidence>
<evidence type="ECO:0000313" key="2">
    <source>
        <dbReference type="EMBL" id="MBB6693195.1"/>
    </source>
</evidence>
<dbReference type="RefSeq" id="WP_185137176.1">
    <property type="nucleotide sequence ID" value="NZ_JACJVR010000068.1"/>
</dbReference>
<protein>
    <submittedName>
        <fullName evidence="2">Uncharacterized protein</fullName>
    </submittedName>
</protein>
<comment type="caution">
    <text evidence="2">The sequence shown here is derived from an EMBL/GenBank/DDBJ whole genome shotgun (WGS) entry which is preliminary data.</text>
</comment>
<sequence length="178" mass="19610">MSRLVLIPLFLFLFVSCSAPRDSVFVPGANDFAIQAEDKSLTLRESIGAADLAGILGQPITETVEHLRGDGFTGSKLKKVRYEGLEMELFSPEDDGDTFWIMTMVVSTAKYPTSRGVRIGSSVRQMDKANPGIRLANDGRSLPMNGAYEAEDGRESNRIVFEVENGIVTQIRIFHLIP</sequence>
<evidence type="ECO:0000256" key="1">
    <source>
        <dbReference type="SAM" id="SignalP"/>
    </source>
</evidence>
<organism evidence="2 3">
    <name type="scientific">Cohnella xylanilytica</name>
    <dbReference type="NCBI Taxonomy" id="557555"/>
    <lineage>
        <taxon>Bacteria</taxon>
        <taxon>Bacillati</taxon>
        <taxon>Bacillota</taxon>
        <taxon>Bacilli</taxon>
        <taxon>Bacillales</taxon>
        <taxon>Paenibacillaceae</taxon>
        <taxon>Cohnella</taxon>
    </lineage>
</organism>
<feature type="signal peptide" evidence="1">
    <location>
        <begin position="1"/>
        <end position="21"/>
    </location>
</feature>
<keyword evidence="1" id="KW-0732">Signal</keyword>
<keyword evidence="3" id="KW-1185">Reference proteome</keyword>
<gene>
    <name evidence="2" type="ORF">H7B90_17465</name>
</gene>
<accession>A0A841TY90</accession>
<dbReference type="PROSITE" id="PS51257">
    <property type="entry name" value="PROKAR_LIPOPROTEIN"/>
    <property type="match status" value="1"/>
</dbReference>
<feature type="chain" id="PRO_5032540466" evidence="1">
    <location>
        <begin position="22"/>
        <end position="178"/>
    </location>
</feature>
<name>A0A841TY90_9BACL</name>
<dbReference type="Proteomes" id="UP000553776">
    <property type="component" value="Unassembled WGS sequence"/>
</dbReference>
<proteinExistence type="predicted"/>
<dbReference type="AlphaFoldDB" id="A0A841TY90"/>